<keyword evidence="5" id="KW-0812">Transmembrane</keyword>
<evidence type="ECO:0000259" key="6">
    <source>
        <dbReference type="PROSITE" id="PS51007"/>
    </source>
</evidence>
<dbReference type="Pfam" id="PF00034">
    <property type="entry name" value="Cytochrom_C"/>
    <property type="match status" value="1"/>
</dbReference>
<dbReference type="InterPro" id="IPR009056">
    <property type="entry name" value="Cyt_c-like_dom"/>
</dbReference>
<gene>
    <name evidence="7" type="primary">norC</name>
    <name evidence="7" type="ORF">SDENCHOL_20650</name>
</gene>
<dbReference type="SUPFAM" id="SSF46626">
    <property type="entry name" value="Cytochrome c"/>
    <property type="match status" value="1"/>
</dbReference>
<dbReference type="GO" id="GO:0009055">
    <property type="term" value="F:electron transfer activity"/>
    <property type="evidence" value="ECO:0007669"/>
    <property type="project" value="InterPro"/>
</dbReference>
<keyword evidence="3 4" id="KW-0408">Iron</keyword>
<dbReference type="PROSITE" id="PS51007">
    <property type="entry name" value="CYTC"/>
    <property type="match status" value="1"/>
</dbReference>
<evidence type="ECO:0000256" key="3">
    <source>
        <dbReference type="ARBA" id="ARBA00023004"/>
    </source>
</evidence>
<dbReference type="InterPro" id="IPR036909">
    <property type="entry name" value="Cyt_c-like_dom_sf"/>
</dbReference>
<keyword evidence="2 4" id="KW-0479">Metal-binding</keyword>
<dbReference type="GO" id="GO:0046872">
    <property type="term" value="F:metal ion binding"/>
    <property type="evidence" value="ECO:0007669"/>
    <property type="project" value="UniProtKB-KW"/>
</dbReference>
<keyword evidence="8" id="KW-1185">Reference proteome</keyword>
<keyword evidence="5" id="KW-0472">Membrane</keyword>
<dbReference type="Gene3D" id="1.10.760.10">
    <property type="entry name" value="Cytochrome c-like domain"/>
    <property type="match status" value="1"/>
</dbReference>
<organism evidence="7 8">
    <name type="scientific">Sterolibacterium denitrificans</name>
    <dbReference type="NCBI Taxonomy" id="157592"/>
    <lineage>
        <taxon>Bacteria</taxon>
        <taxon>Pseudomonadati</taxon>
        <taxon>Pseudomonadota</taxon>
        <taxon>Betaproteobacteria</taxon>
        <taxon>Nitrosomonadales</taxon>
        <taxon>Sterolibacteriaceae</taxon>
        <taxon>Sterolibacterium</taxon>
    </lineage>
</organism>
<proteinExistence type="predicted"/>
<evidence type="ECO:0000313" key="7">
    <source>
        <dbReference type="EMBL" id="SMB28546.1"/>
    </source>
</evidence>
<feature type="transmembrane region" description="Helical" evidence="5">
    <location>
        <begin position="14"/>
        <end position="31"/>
    </location>
</feature>
<dbReference type="EMBL" id="LT837803">
    <property type="protein sequence ID" value="SMB28546.1"/>
    <property type="molecule type" value="Genomic_DNA"/>
</dbReference>
<accession>A0A7Z7HRY1</accession>
<evidence type="ECO:0000256" key="5">
    <source>
        <dbReference type="SAM" id="Phobius"/>
    </source>
</evidence>
<evidence type="ECO:0000256" key="1">
    <source>
        <dbReference type="ARBA" id="ARBA00022617"/>
    </source>
</evidence>
<name>A0A7Z7HRY1_9PROT</name>
<keyword evidence="1 4" id="KW-0349">Heme</keyword>
<feature type="domain" description="Cytochrome c" evidence="6">
    <location>
        <begin position="48"/>
        <end position="129"/>
    </location>
</feature>
<keyword evidence="5" id="KW-1133">Transmembrane helix</keyword>
<dbReference type="GO" id="GO:0020037">
    <property type="term" value="F:heme binding"/>
    <property type="evidence" value="ECO:0007669"/>
    <property type="project" value="InterPro"/>
</dbReference>
<dbReference type="AlphaFoldDB" id="A0A7Z7HRY1"/>
<evidence type="ECO:0000313" key="8">
    <source>
        <dbReference type="Proteomes" id="UP000242886"/>
    </source>
</evidence>
<sequence>MSGGTFTTSMARNIFYGGTVFFFLIFLALTYQTEKALPGRDNRQNLTPAAAEGKKLWEVNNCIGCHSLLGEGAYFAPELGNVYKRRGPDFIKAWIQAQPTGTPGRRQMPHFDFTDKELDDLVEFFKYVSEINTANWPPNIEG</sequence>
<dbReference type="Proteomes" id="UP000242886">
    <property type="component" value="Chromosome SDENCHOL"/>
</dbReference>
<evidence type="ECO:0000256" key="2">
    <source>
        <dbReference type="ARBA" id="ARBA00022723"/>
    </source>
</evidence>
<reference evidence="7" key="1">
    <citation type="submission" date="2017-03" db="EMBL/GenBank/DDBJ databases">
        <authorList>
            <consortium name="AG Boll"/>
        </authorList>
    </citation>
    <scope>NUCLEOTIDE SEQUENCE [LARGE SCALE GENOMIC DNA]</scope>
    <source>
        <strain evidence="7">Chol</strain>
    </source>
</reference>
<evidence type="ECO:0000256" key="4">
    <source>
        <dbReference type="PROSITE-ProRule" id="PRU00433"/>
    </source>
</evidence>
<dbReference type="RefSeq" id="WP_197706900.1">
    <property type="nucleotide sequence ID" value="NZ_LT837803.1"/>
</dbReference>
<protein>
    <submittedName>
        <fullName evidence="7">Nitric oxide reductase subunit C</fullName>
    </submittedName>
</protein>